<feature type="region of interest" description="Disordered" evidence="1">
    <location>
        <begin position="1"/>
        <end position="97"/>
    </location>
</feature>
<dbReference type="AlphaFoldDB" id="A0AAV3Q854"/>
<evidence type="ECO:0000313" key="3">
    <source>
        <dbReference type="Proteomes" id="UP001454036"/>
    </source>
</evidence>
<proteinExistence type="predicted"/>
<keyword evidence="3" id="KW-1185">Reference proteome</keyword>
<gene>
    <name evidence="2" type="ORF">LIER_15599</name>
</gene>
<organism evidence="2 3">
    <name type="scientific">Lithospermum erythrorhizon</name>
    <name type="common">Purple gromwell</name>
    <name type="synonym">Lithospermum officinale var. erythrorhizon</name>
    <dbReference type="NCBI Taxonomy" id="34254"/>
    <lineage>
        <taxon>Eukaryota</taxon>
        <taxon>Viridiplantae</taxon>
        <taxon>Streptophyta</taxon>
        <taxon>Embryophyta</taxon>
        <taxon>Tracheophyta</taxon>
        <taxon>Spermatophyta</taxon>
        <taxon>Magnoliopsida</taxon>
        <taxon>eudicotyledons</taxon>
        <taxon>Gunneridae</taxon>
        <taxon>Pentapetalae</taxon>
        <taxon>asterids</taxon>
        <taxon>lamiids</taxon>
        <taxon>Boraginales</taxon>
        <taxon>Boraginaceae</taxon>
        <taxon>Boraginoideae</taxon>
        <taxon>Lithospermeae</taxon>
        <taxon>Lithospermum</taxon>
    </lineage>
</organism>
<comment type="caution">
    <text evidence="2">The sequence shown here is derived from an EMBL/GenBank/DDBJ whole genome shotgun (WGS) entry which is preliminary data.</text>
</comment>
<evidence type="ECO:0000313" key="2">
    <source>
        <dbReference type="EMBL" id="GAA0158628.1"/>
    </source>
</evidence>
<protein>
    <submittedName>
        <fullName evidence="2">Uncharacterized protein</fullName>
    </submittedName>
</protein>
<dbReference type="Proteomes" id="UP001454036">
    <property type="component" value="Unassembled WGS sequence"/>
</dbReference>
<reference evidence="2 3" key="1">
    <citation type="submission" date="2024-01" db="EMBL/GenBank/DDBJ databases">
        <title>The complete chloroplast genome sequence of Lithospermum erythrorhizon: insights into the phylogenetic relationship among Boraginaceae species and the maternal lineages of purple gromwells.</title>
        <authorList>
            <person name="Okada T."/>
            <person name="Watanabe K."/>
        </authorList>
    </citation>
    <scope>NUCLEOTIDE SEQUENCE [LARGE SCALE GENOMIC DNA]</scope>
</reference>
<dbReference type="EMBL" id="BAABME010003395">
    <property type="protein sequence ID" value="GAA0158628.1"/>
    <property type="molecule type" value="Genomic_DNA"/>
</dbReference>
<feature type="compositionally biased region" description="Basic and acidic residues" evidence="1">
    <location>
        <begin position="59"/>
        <end position="78"/>
    </location>
</feature>
<sequence>MLPVTLKGRTNVQSQQDKKAAQYTSSTKEEGTPRRVNTRRLSALRDPPEATHSKNQSIQRERQIGQMKKKPENGKHGEGNIMTPGCAPSYQGTKISI</sequence>
<accession>A0AAV3Q854</accession>
<evidence type="ECO:0000256" key="1">
    <source>
        <dbReference type="SAM" id="MobiDB-lite"/>
    </source>
</evidence>
<name>A0AAV3Q854_LITER</name>